<reference evidence="10 11" key="1">
    <citation type="journal article" date="2014" name="Genome Announc.">
        <title>Draft Genome Sequences of Two Vibrionaceae Species, Vibrio ponticus C121 and Photobacterium aphoticum C119, Isolated as Coral Reef Microbiota.</title>
        <authorList>
            <person name="Al-saari N."/>
            <person name="Meirelles P.M."/>
            <person name="Mino S."/>
            <person name="Suda W."/>
            <person name="Oshima K."/>
            <person name="Hattori M."/>
            <person name="Ohkuma M."/>
            <person name="Thompson F.L."/>
            <person name="Gomez-Gil B."/>
            <person name="Sawabe T."/>
            <person name="Sawabe T."/>
        </authorList>
    </citation>
    <scope>NUCLEOTIDE SEQUENCE [LARGE SCALE GENOMIC DNA]</scope>
    <source>
        <strain evidence="10 11">JCM 19237</strain>
    </source>
</reference>
<evidence type="ECO:0000313" key="10">
    <source>
        <dbReference type="EMBL" id="GAL03621.1"/>
    </source>
</evidence>
<evidence type="ECO:0000256" key="7">
    <source>
        <dbReference type="PROSITE-ProRule" id="PRU01091"/>
    </source>
</evidence>
<dbReference type="EMBL" id="BBMN01000002">
    <property type="protein sequence ID" value="GAL03621.1"/>
    <property type="molecule type" value="Genomic_DNA"/>
</dbReference>
<dbReference type="PANTHER" id="PTHR48111:SF4">
    <property type="entry name" value="DNA-BINDING DUAL TRANSCRIPTIONAL REGULATOR OMPR"/>
    <property type="match status" value="1"/>
</dbReference>
<dbReference type="SUPFAM" id="SSF46894">
    <property type="entry name" value="C-terminal effector domain of the bipartite response regulators"/>
    <property type="match status" value="1"/>
</dbReference>
<evidence type="ECO:0000259" key="9">
    <source>
        <dbReference type="PROSITE" id="PS51755"/>
    </source>
</evidence>
<gene>
    <name evidence="10" type="ORF">JCM19237_6515</name>
</gene>
<dbReference type="CDD" id="cd00383">
    <property type="entry name" value="trans_reg_C"/>
    <property type="match status" value="1"/>
</dbReference>
<dbReference type="InterPro" id="IPR011006">
    <property type="entry name" value="CheY-like_superfamily"/>
</dbReference>
<dbReference type="SUPFAM" id="SSF52172">
    <property type="entry name" value="CheY-like"/>
    <property type="match status" value="1"/>
</dbReference>
<dbReference type="Pfam" id="PF00072">
    <property type="entry name" value="Response_reg"/>
    <property type="match status" value="1"/>
</dbReference>
<dbReference type="InterPro" id="IPR036388">
    <property type="entry name" value="WH-like_DNA-bd_sf"/>
</dbReference>
<keyword evidence="4 7" id="KW-0238">DNA-binding</keyword>
<dbReference type="InterPro" id="IPR001789">
    <property type="entry name" value="Sig_transdc_resp-reg_receiver"/>
</dbReference>
<feature type="DNA-binding region" description="OmpR/PhoB-type" evidence="7">
    <location>
        <begin position="131"/>
        <end position="229"/>
    </location>
</feature>
<evidence type="ECO:0000259" key="8">
    <source>
        <dbReference type="PROSITE" id="PS50110"/>
    </source>
</evidence>
<evidence type="ECO:0000256" key="5">
    <source>
        <dbReference type="ARBA" id="ARBA00023163"/>
    </source>
</evidence>
<accession>A0A090QL28</accession>
<feature type="domain" description="Response regulatory" evidence="8">
    <location>
        <begin position="6"/>
        <end position="119"/>
    </location>
</feature>
<dbReference type="SMART" id="SM00448">
    <property type="entry name" value="REC"/>
    <property type="match status" value="1"/>
</dbReference>
<dbReference type="GO" id="GO:0006355">
    <property type="term" value="P:regulation of DNA-templated transcription"/>
    <property type="evidence" value="ECO:0007669"/>
    <property type="project" value="InterPro"/>
</dbReference>
<dbReference type="Pfam" id="PF00486">
    <property type="entry name" value="Trans_reg_C"/>
    <property type="match status" value="1"/>
</dbReference>
<dbReference type="Gene3D" id="1.10.10.10">
    <property type="entry name" value="Winged helix-like DNA-binding domain superfamily/Winged helix DNA-binding domain"/>
    <property type="match status" value="1"/>
</dbReference>
<evidence type="ECO:0000256" key="1">
    <source>
        <dbReference type="ARBA" id="ARBA00022553"/>
    </source>
</evidence>
<dbReference type="PROSITE" id="PS50110">
    <property type="entry name" value="RESPONSE_REGULATORY"/>
    <property type="match status" value="1"/>
</dbReference>
<dbReference type="Proteomes" id="UP000029227">
    <property type="component" value="Unassembled WGS sequence"/>
</dbReference>
<keyword evidence="5" id="KW-0804">Transcription</keyword>
<keyword evidence="3" id="KW-0805">Transcription regulation</keyword>
<dbReference type="InterPro" id="IPR039420">
    <property type="entry name" value="WalR-like"/>
</dbReference>
<dbReference type="GO" id="GO:0000976">
    <property type="term" value="F:transcription cis-regulatory region binding"/>
    <property type="evidence" value="ECO:0007669"/>
    <property type="project" value="TreeGrafter"/>
</dbReference>
<keyword evidence="1 6" id="KW-0597">Phosphoprotein</keyword>
<evidence type="ECO:0000256" key="2">
    <source>
        <dbReference type="ARBA" id="ARBA00023012"/>
    </source>
</evidence>
<evidence type="ECO:0000256" key="4">
    <source>
        <dbReference type="ARBA" id="ARBA00023125"/>
    </source>
</evidence>
<dbReference type="FunFam" id="3.40.50.2300:FF:000001">
    <property type="entry name" value="DNA-binding response regulator PhoB"/>
    <property type="match status" value="1"/>
</dbReference>
<dbReference type="STRING" id="754436.JCM19237_6515"/>
<organism evidence="10 11">
    <name type="scientific">Photobacterium aphoticum</name>
    <dbReference type="NCBI Taxonomy" id="754436"/>
    <lineage>
        <taxon>Bacteria</taxon>
        <taxon>Pseudomonadati</taxon>
        <taxon>Pseudomonadota</taxon>
        <taxon>Gammaproteobacteria</taxon>
        <taxon>Vibrionales</taxon>
        <taxon>Vibrionaceae</taxon>
        <taxon>Photobacterium</taxon>
    </lineage>
</organism>
<feature type="modified residue" description="4-aspartylphosphate" evidence="6">
    <location>
        <position position="55"/>
    </location>
</feature>
<dbReference type="Gene3D" id="6.10.250.690">
    <property type="match status" value="1"/>
</dbReference>
<protein>
    <submittedName>
        <fullName evidence="10">TorCAD operon transcriptional regulatory protein TorR</fullName>
    </submittedName>
</protein>
<dbReference type="PROSITE" id="PS51755">
    <property type="entry name" value="OMPR_PHOB"/>
    <property type="match status" value="1"/>
</dbReference>
<dbReference type="SMART" id="SM00862">
    <property type="entry name" value="Trans_reg_C"/>
    <property type="match status" value="1"/>
</dbReference>
<dbReference type="GO" id="GO:0032993">
    <property type="term" value="C:protein-DNA complex"/>
    <property type="evidence" value="ECO:0007669"/>
    <property type="project" value="TreeGrafter"/>
</dbReference>
<dbReference type="InterPro" id="IPR001867">
    <property type="entry name" value="OmpR/PhoB-type_DNA-bd"/>
</dbReference>
<name>A0A090QL28_9GAMM</name>
<dbReference type="GO" id="GO:0005829">
    <property type="term" value="C:cytosol"/>
    <property type="evidence" value="ECO:0007669"/>
    <property type="project" value="TreeGrafter"/>
</dbReference>
<sequence length="235" mass="26843">MTEQKTILVVDDSEEIRDALSAYLFRSGFTVITAADGEAMWQHMQHVTPHLIILDIMLPGDDGLTLCSQIRQHSHVPIIMLTAVCDEADRVAGLEIGADDYITKTFSPRELLARIKALLRRSHYHAQQPLNRKIGFLSWTFDRVKRQLIHHNGEVVHLSGTDFSLLSLLLQSPNQVISRDQIAQCMWGRDAEPMERGIDVQISRVRKHLHDHERALILTVRNKGYMLAVDRIQEL</sequence>
<evidence type="ECO:0000256" key="6">
    <source>
        <dbReference type="PROSITE-ProRule" id="PRU00169"/>
    </source>
</evidence>
<dbReference type="GO" id="GO:0000156">
    <property type="term" value="F:phosphorelay response regulator activity"/>
    <property type="evidence" value="ECO:0007669"/>
    <property type="project" value="TreeGrafter"/>
</dbReference>
<dbReference type="Gene3D" id="3.40.50.2300">
    <property type="match status" value="1"/>
</dbReference>
<evidence type="ECO:0000256" key="3">
    <source>
        <dbReference type="ARBA" id="ARBA00023015"/>
    </source>
</evidence>
<feature type="domain" description="OmpR/PhoB-type" evidence="9">
    <location>
        <begin position="131"/>
        <end position="229"/>
    </location>
</feature>
<dbReference type="eggNOG" id="COG0745">
    <property type="taxonomic scope" value="Bacteria"/>
</dbReference>
<keyword evidence="2" id="KW-0902">Two-component regulatory system</keyword>
<dbReference type="AlphaFoldDB" id="A0A090QL28"/>
<dbReference type="PANTHER" id="PTHR48111">
    <property type="entry name" value="REGULATOR OF RPOS"/>
    <property type="match status" value="1"/>
</dbReference>
<proteinExistence type="predicted"/>
<comment type="caution">
    <text evidence="10">The sequence shown here is derived from an EMBL/GenBank/DDBJ whole genome shotgun (WGS) entry which is preliminary data.</text>
</comment>
<evidence type="ECO:0000313" key="11">
    <source>
        <dbReference type="Proteomes" id="UP000029227"/>
    </source>
</evidence>
<dbReference type="InterPro" id="IPR016032">
    <property type="entry name" value="Sig_transdc_resp-reg_C-effctor"/>
</dbReference>